<organism evidence="2 3">
    <name type="scientific">Aetokthonos hydrillicola Thurmond2011</name>
    <dbReference type="NCBI Taxonomy" id="2712845"/>
    <lineage>
        <taxon>Bacteria</taxon>
        <taxon>Bacillati</taxon>
        <taxon>Cyanobacteriota</taxon>
        <taxon>Cyanophyceae</taxon>
        <taxon>Nostocales</taxon>
        <taxon>Hapalosiphonaceae</taxon>
        <taxon>Aetokthonos</taxon>
    </lineage>
</organism>
<accession>A0AAP5I2C3</accession>
<sequence length="140" mass="16394">MTALNQVSKSVNQEQVEKSRKLQTVETLFGAMQREDWATLKSCLTDDVFYRVGSSEPIHGSENVVSFLTDMYKVAKFQYPDVRQVLEPEGQVIFEMESNYLRLKDQKPIHFACTDILRMENDEKVREWRVYVDISPMYAE</sequence>
<dbReference type="InterPro" id="IPR037401">
    <property type="entry name" value="SnoaL-like"/>
</dbReference>
<dbReference type="Pfam" id="PF12680">
    <property type="entry name" value="SnoaL_2"/>
    <property type="match status" value="1"/>
</dbReference>
<evidence type="ECO:0000313" key="2">
    <source>
        <dbReference type="EMBL" id="MDR9893504.1"/>
    </source>
</evidence>
<evidence type="ECO:0000259" key="1">
    <source>
        <dbReference type="Pfam" id="PF12680"/>
    </source>
</evidence>
<dbReference type="SUPFAM" id="SSF54427">
    <property type="entry name" value="NTF2-like"/>
    <property type="match status" value="1"/>
</dbReference>
<comment type="caution">
    <text evidence="2">The sequence shown here is derived from an EMBL/GenBank/DDBJ whole genome shotgun (WGS) entry which is preliminary data.</text>
</comment>
<dbReference type="AlphaFoldDB" id="A0AAP5I2C3"/>
<reference evidence="3" key="1">
    <citation type="journal article" date="2021" name="Science">
        <title>Hunting the eagle killer: A cyanobacterial neurotoxin causes vacuolar myelinopathy.</title>
        <authorList>
            <person name="Breinlinger S."/>
            <person name="Phillips T.J."/>
            <person name="Haram B.N."/>
            <person name="Mares J."/>
            <person name="Martinez Yerena J.A."/>
            <person name="Hrouzek P."/>
            <person name="Sobotka R."/>
            <person name="Henderson W.M."/>
            <person name="Schmieder P."/>
            <person name="Williams S.M."/>
            <person name="Lauderdale J.D."/>
            <person name="Wilde H.D."/>
            <person name="Gerrin W."/>
            <person name="Kust A."/>
            <person name="Washington J.W."/>
            <person name="Wagner C."/>
            <person name="Geier B."/>
            <person name="Liebeke M."/>
            <person name="Enke H."/>
            <person name="Niedermeyer T.H.J."/>
            <person name="Wilde S.B."/>
        </authorList>
    </citation>
    <scope>NUCLEOTIDE SEQUENCE [LARGE SCALE GENOMIC DNA]</scope>
    <source>
        <strain evidence="3">Thurmond2011</strain>
    </source>
</reference>
<name>A0AAP5I2C3_9CYAN</name>
<feature type="domain" description="SnoaL-like" evidence="1">
    <location>
        <begin position="25"/>
        <end position="128"/>
    </location>
</feature>
<dbReference type="Proteomes" id="UP000667802">
    <property type="component" value="Unassembled WGS sequence"/>
</dbReference>
<keyword evidence="3" id="KW-1185">Reference proteome</keyword>
<dbReference type="Gene3D" id="3.10.450.50">
    <property type="match status" value="1"/>
</dbReference>
<protein>
    <submittedName>
        <fullName evidence="2">Nuclear transport factor 2 family protein</fullName>
    </submittedName>
</protein>
<dbReference type="EMBL" id="JAALHA020000001">
    <property type="protein sequence ID" value="MDR9893504.1"/>
    <property type="molecule type" value="Genomic_DNA"/>
</dbReference>
<proteinExistence type="predicted"/>
<dbReference type="RefSeq" id="WP_208344049.1">
    <property type="nucleotide sequence ID" value="NZ_CAWQFN010000473.1"/>
</dbReference>
<evidence type="ECO:0000313" key="3">
    <source>
        <dbReference type="Proteomes" id="UP000667802"/>
    </source>
</evidence>
<gene>
    <name evidence="2" type="ORF">G7B40_002735</name>
</gene>
<dbReference type="InterPro" id="IPR032710">
    <property type="entry name" value="NTF2-like_dom_sf"/>
</dbReference>